<dbReference type="PANTHER" id="PTHR34676:SF17">
    <property type="entry name" value="OS06G0684500 PROTEIN"/>
    <property type="match status" value="1"/>
</dbReference>
<reference evidence="4" key="1">
    <citation type="submission" date="2023-07" db="EMBL/GenBank/DDBJ databases">
        <title>A chromosome-level genome assembly of Lolium multiflorum.</title>
        <authorList>
            <person name="Chen Y."/>
            <person name="Copetti D."/>
            <person name="Kolliker R."/>
            <person name="Studer B."/>
        </authorList>
    </citation>
    <scope>NUCLEOTIDE SEQUENCE</scope>
    <source>
        <strain evidence="4">02402/16</strain>
        <tissue evidence="4">Leaf</tissue>
    </source>
</reference>
<evidence type="ECO:0000313" key="5">
    <source>
        <dbReference type="Proteomes" id="UP001231189"/>
    </source>
</evidence>
<evidence type="ECO:0000256" key="2">
    <source>
        <dbReference type="SAM" id="MobiDB-lite"/>
    </source>
</evidence>
<feature type="region of interest" description="Disordered" evidence="2">
    <location>
        <begin position="96"/>
        <end position="115"/>
    </location>
</feature>
<dbReference type="AlphaFoldDB" id="A0AAD8WWI3"/>
<feature type="region of interest" description="Disordered" evidence="2">
    <location>
        <begin position="382"/>
        <end position="409"/>
    </location>
</feature>
<keyword evidence="1" id="KW-0863">Zinc-finger</keyword>
<protein>
    <recommendedName>
        <fullName evidence="3">CCHC-type domain-containing protein</fullName>
    </recommendedName>
</protein>
<dbReference type="PROSITE" id="PS50158">
    <property type="entry name" value="ZF_CCHC"/>
    <property type="match status" value="1"/>
</dbReference>
<comment type="caution">
    <text evidence="4">The sequence shown here is derived from an EMBL/GenBank/DDBJ whole genome shotgun (WGS) entry which is preliminary data.</text>
</comment>
<keyword evidence="1" id="KW-0862">Zinc</keyword>
<dbReference type="Proteomes" id="UP001231189">
    <property type="component" value="Unassembled WGS sequence"/>
</dbReference>
<dbReference type="InterPro" id="IPR001878">
    <property type="entry name" value="Znf_CCHC"/>
</dbReference>
<dbReference type="GO" id="GO:0008270">
    <property type="term" value="F:zinc ion binding"/>
    <property type="evidence" value="ECO:0007669"/>
    <property type="project" value="UniProtKB-KW"/>
</dbReference>
<keyword evidence="5" id="KW-1185">Reference proteome</keyword>
<dbReference type="GO" id="GO:0003676">
    <property type="term" value="F:nucleic acid binding"/>
    <property type="evidence" value="ECO:0007669"/>
    <property type="project" value="InterPro"/>
</dbReference>
<organism evidence="4 5">
    <name type="scientific">Lolium multiflorum</name>
    <name type="common">Italian ryegrass</name>
    <name type="synonym">Lolium perenne subsp. multiflorum</name>
    <dbReference type="NCBI Taxonomy" id="4521"/>
    <lineage>
        <taxon>Eukaryota</taxon>
        <taxon>Viridiplantae</taxon>
        <taxon>Streptophyta</taxon>
        <taxon>Embryophyta</taxon>
        <taxon>Tracheophyta</taxon>
        <taxon>Spermatophyta</taxon>
        <taxon>Magnoliopsida</taxon>
        <taxon>Liliopsida</taxon>
        <taxon>Poales</taxon>
        <taxon>Poaceae</taxon>
        <taxon>BOP clade</taxon>
        <taxon>Pooideae</taxon>
        <taxon>Poodae</taxon>
        <taxon>Poeae</taxon>
        <taxon>Poeae Chloroplast Group 2 (Poeae type)</taxon>
        <taxon>Loliodinae</taxon>
        <taxon>Loliinae</taxon>
        <taxon>Lolium</taxon>
    </lineage>
</organism>
<dbReference type="Pfam" id="PF14223">
    <property type="entry name" value="Retrotran_gag_2"/>
    <property type="match status" value="2"/>
</dbReference>
<evidence type="ECO:0000256" key="1">
    <source>
        <dbReference type="PROSITE-ProRule" id="PRU00047"/>
    </source>
</evidence>
<feature type="compositionally biased region" description="Basic and acidic residues" evidence="2">
    <location>
        <begin position="659"/>
        <end position="672"/>
    </location>
</feature>
<accession>A0AAD8WWI3</accession>
<evidence type="ECO:0000313" key="4">
    <source>
        <dbReference type="EMBL" id="KAK1681121.1"/>
    </source>
</evidence>
<feature type="region of interest" description="Disordered" evidence="2">
    <location>
        <begin position="1"/>
        <end position="59"/>
    </location>
</feature>
<sequence>MAQTWPWLKRRRKRRRSGLPTRCSTPRWNAAGWPPPAEDDDSDISWSSDDPDAPTPEEKVAEQRALVDSFETLKDNTANTRLRQCQLEDAAAHRALAAAPQAAEKQTREGRNDGAGPLCSSPVLCSAGAAAALPLTSPVAARRTKKKLKSEIQTLRPAMQKPALLNTGGSGDATRADTLGAPCFDDDDGTNHWWWTVRMRHRLFTFNPLVWRIVETGFSNYVDEANPTDLQQRNSHYNAQAMNALYCGLNDDQFYRVWHLESAKEIWDALRVMHTQDTSVVHELKVELLREQMRLFALHKGESPDDMYLRLHALVCKMEHLGCKEVTDSYVVRKMLRAMAPRNPSLVSNICEDPKFEELTPQDVRDTFVIYDIQREYAKVDTGRETSYTAPPPRSSYGEPDYPGGSSGETPRYLGTQYLSWQRRMKFHLLSIHPLVWASVETGFSYVDEANLTALEQRYKQCNDQAWCALYRSLNNGQASHVYMKRSAKEIWDDLRGMAEAVREPKLDGLRAEMDWFTLGEHETPQDMYTRLNKLVNDMKGLGCKEMTDSYVVRKMLRVMAPSNSTLVTLIRGKPNFEQLTPRDVLATFLLYDMVQKESKMVSHYASPSSNKKIKISLKAQRLLAEESSDEERDQDQDREHIQEMTLLVKNFGRMLGKKEHEAKGRSNFPDKSKKRNSRRSCYKCGAPNHLIASCPFNSYDG</sequence>
<evidence type="ECO:0000259" key="3">
    <source>
        <dbReference type="PROSITE" id="PS50158"/>
    </source>
</evidence>
<gene>
    <name evidence="4" type="ORF">QYE76_041969</name>
</gene>
<feature type="domain" description="CCHC-type" evidence="3">
    <location>
        <begin position="682"/>
        <end position="696"/>
    </location>
</feature>
<feature type="region of interest" description="Disordered" evidence="2">
    <location>
        <begin position="659"/>
        <end position="681"/>
    </location>
</feature>
<name>A0AAD8WWI3_LOLMU</name>
<dbReference type="PANTHER" id="PTHR34676">
    <property type="entry name" value="DUF4219 DOMAIN-CONTAINING PROTEIN-RELATED"/>
    <property type="match status" value="1"/>
</dbReference>
<feature type="compositionally biased region" description="Basic residues" evidence="2">
    <location>
        <begin position="8"/>
        <end position="17"/>
    </location>
</feature>
<keyword evidence="1" id="KW-0479">Metal-binding</keyword>
<dbReference type="EMBL" id="JAUUTY010000002">
    <property type="protein sequence ID" value="KAK1681121.1"/>
    <property type="molecule type" value="Genomic_DNA"/>
</dbReference>
<proteinExistence type="predicted"/>